<evidence type="ECO:0000256" key="7">
    <source>
        <dbReference type="ARBA" id="ARBA00022795"/>
    </source>
</evidence>
<dbReference type="GO" id="GO:0006935">
    <property type="term" value="P:chemotaxis"/>
    <property type="evidence" value="ECO:0007669"/>
    <property type="project" value="UniProtKB-KW"/>
</dbReference>
<dbReference type="GO" id="GO:0005886">
    <property type="term" value="C:plasma membrane"/>
    <property type="evidence" value="ECO:0007669"/>
    <property type="project" value="UniProtKB-SubCell"/>
</dbReference>
<dbReference type="Pfam" id="PF02050">
    <property type="entry name" value="FliJ"/>
    <property type="match status" value="1"/>
</dbReference>
<dbReference type="OrthoDB" id="1727315at2"/>
<keyword evidence="8" id="KW-0653">Protein transport</keyword>
<evidence type="ECO:0000256" key="2">
    <source>
        <dbReference type="ARBA" id="ARBA00010004"/>
    </source>
</evidence>
<evidence type="ECO:0000256" key="8">
    <source>
        <dbReference type="ARBA" id="ARBA00022927"/>
    </source>
</evidence>
<organism evidence="11 12">
    <name type="scientific">Thermovenabulum gondwanense</name>
    <dbReference type="NCBI Taxonomy" id="520767"/>
    <lineage>
        <taxon>Bacteria</taxon>
        <taxon>Bacillati</taxon>
        <taxon>Bacillota</taxon>
        <taxon>Clostridia</taxon>
        <taxon>Thermosediminibacterales</taxon>
        <taxon>Thermosediminibacteraceae</taxon>
        <taxon>Thermovenabulum</taxon>
    </lineage>
</organism>
<dbReference type="InterPro" id="IPR053716">
    <property type="entry name" value="Flag_assembly_chemotaxis_eff"/>
</dbReference>
<accession>A0A162M9E0</accession>
<keyword evidence="6" id="KW-0145">Chemotaxis</keyword>
<dbReference type="Proteomes" id="UP000075737">
    <property type="component" value="Unassembled WGS sequence"/>
</dbReference>
<gene>
    <name evidence="11" type="ORF">ATZ99_20230</name>
</gene>
<evidence type="ECO:0000256" key="5">
    <source>
        <dbReference type="ARBA" id="ARBA00022475"/>
    </source>
</evidence>
<dbReference type="STRING" id="520767.ATZ99_20230"/>
<dbReference type="GO" id="GO:0015031">
    <property type="term" value="P:protein transport"/>
    <property type="evidence" value="ECO:0007669"/>
    <property type="project" value="UniProtKB-KW"/>
</dbReference>
<comment type="similarity">
    <text evidence="2">Belongs to the FliJ family.</text>
</comment>
<keyword evidence="12" id="KW-1185">Reference proteome</keyword>
<comment type="caution">
    <text evidence="11">The sequence shown here is derived from an EMBL/GenBank/DDBJ whole genome shotgun (WGS) entry which is preliminary data.</text>
</comment>
<dbReference type="EMBL" id="LOHZ01000042">
    <property type="protein sequence ID" value="KYO64587.1"/>
    <property type="molecule type" value="Genomic_DNA"/>
</dbReference>
<evidence type="ECO:0000256" key="3">
    <source>
        <dbReference type="ARBA" id="ARBA00020392"/>
    </source>
</evidence>
<evidence type="ECO:0000256" key="9">
    <source>
        <dbReference type="ARBA" id="ARBA00023136"/>
    </source>
</evidence>
<reference evidence="11 12" key="1">
    <citation type="submission" date="2015-12" db="EMBL/GenBank/DDBJ databases">
        <title>Draft genome of Thermovenabulum gondwanense isolated from a red thermophilic microbial mat colonisisng an outflow channel of a bore well.</title>
        <authorList>
            <person name="Patel B.K."/>
        </authorList>
    </citation>
    <scope>NUCLEOTIDE SEQUENCE [LARGE SCALE GENOMIC DNA]</scope>
    <source>
        <strain evidence="11 12">R270</strain>
    </source>
</reference>
<dbReference type="NCBIfam" id="TIGR02473">
    <property type="entry name" value="flagell_FliJ"/>
    <property type="match status" value="1"/>
</dbReference>
<evidence type="ECO:0000313" key="12">
    <source>
        <dbReference type="Proteomes" id="UP000075737"/>
    </source>
</evidence>
<dbReference type="RefSeq" id="WP_068749115.1">
    <property type="nucleotide sequence ID" value="NZ_LOHZ01000042.1"/>
</dbReference>
<dbReference type="GO" id="GO:0044781">
    <property type="term" value="P:bacterial-type flagellum organization"/>
    <property type="evidence" value="ECO:0007669"/>
    <property type="project" value="UniProtKB-KW"/>
</dbReference>
<sequence length="150" mass="18232">MKKFKFKLEKLLNAKMVIENLKKEELFKAKKRLEEERYVLDYLEGIKGEILLQSTSRQVDSIKAYELINLDNFYRKLSELTYKQRKKVEEAQRMYDCALNEFLNAKRERRILEILKEKRFKLFLEEYGKQAQKNLDEHAIIVFSRRDESN</sequence>
<dbReference type="InterPro" id="IPR012823">
    <property type="entry name" value="Flagell_FliJ"/>
</dbReference>
<evidence type="ECO:0000256" key="10">
    <source>
        <dbReference type="ARBA" id="ARBA00023225"/>
    </source>
</evidence>
<keyword evidence="10" id="KW-1006">Bacterial flagellum protein export</keyword>
<evidence type="ECO:0000313" key="11">
    <source>
        <dbReference type="EMBL" id="KYO64587.1"/>
    </source>
</evidence>
<protein>
    <recommendedName>
        <fullName evidence="3">Flagellar FliJ protein</fullName>
    </recommendedName>
</protein>
<evidence type="ECO:0000256" key="1">
    <source>
        <dbReference type="ARBA" id="ARBA00004413"/>
    </source>
</evidence>
<name>A0A162M9E0_9FIRM</name>
<keyword evidence="9" id="KW-0472">Membrane</keyword>
<proteinExistence type="inferred from homology"/>
<evidence type="ECO:0000256" key="6">
    <source>
        <dbReference type="ARBA" id="ARBA00022500"/>
    </source>
</evidence>
<keyword evidence="5" id="KW-1003">Cell membrane</keyword>
<keyword evidence="4" id="KW-0813">Transport</keyword>
<dbReference type="GO" id="GO:0009288">
    <property type="term" value="C:bacterial-type flagellum"/>
    <property type="evidence" value="ECO:0007669"/>
    <property type="project" value="InterPro"/>
</dbReference>
<keyword evidence="7" id="KW-1005">Bacterial flagellum biogenesis</keyword>
<comment type="subcellular location">
    <subcellularLocation>
        <location evidence="1">Cell membrane</location>
        <topology evidence="1">Peripheral membrane protein</topology>
        <orientation evidence="1">Cytoplasmic side</orientation>
    </subcellularLocation>
</comment>
<dbReference type="GO" id="GO:0071973">
    <property type="term" value="P:bacterial-type flagellum-dependent cell motility"/>
    <property type="evidence" value="ECO:0007669"/>
    <property type="project" value="InterPro"/>
</dbReference>
<evidence type="ECO:0000256" key="4">
    <source>
        <dbReference type="ARBA" id="ARBA00022448"/>
    </source>
</evidence>
<dbReference type="Gene3D" id="1.10.287.1700">
    <property type="match status" value="1"/>
</dbReference>
<dbReference type="AlphaFoldDB" id="A0A162M9E0"/>